<protein>
    <submittedName>
        <fullName evidence="2">Eukaryotic translation initiation factor 4 gamma</fullName>
    </submittedName>
</protein>
<name>A0ABQ9VAB6_SAGOE</name>
<keyword evidence="3" id="KW-1185">Reference proteome</keyword>
<dbReference type="PANTHER" id="PTHR23253:SF23">
    <property type="entry name" value="EUKARYOTIC TRANSLATION INITIATION FACTOR 4 GAMMA 3"/>
    <property type="match status" value="1"/>
</dbReference>
<dbReference type="SUPFAM" id="SSF48371">
    <property type="entry name" value="ARM repeat"/>
    <property type="match status" value="1"/>
</dbReference>
<sequence length="206" mass="23267">MPGSLARNETAKLMILKTLKPSFHSQPVKARPLIFPACSLNSQARKFSLTELFRKVRSILNKLTPQMFNQLMKQVSGLTVDTEERLKGVIDLVFEKAIDEPSFSVAYANMCRCLVTLKVPMADKPGNTVNFRKLLLNRCQKEFEKDKADDDVFEKKQKELEAASACSTIVLLTFPLKSEVQFLLLPLLFSFLSFTPTGNILQQALH</sequence>
<dbReference type="GO" id="GO:0003743">
    <property type="term" value="F:translation initiation factor activity"/>
    <property type="evidence" value="ECO:0007669"/>
    <property type="project" value="UniProtKB-KW"/>
</dbReference>
<comment type="caution">
    <text evidence="2">The sequence shown here is derived from an EMBL/GenBank/DDBJ whole genome shotgun (WGS) entry which is preliminary data.</text>
</comment>
<feature type="domain" description="MIF4G" evidence="1">
    <location>
        <begin position="54"/>
        <end position="161"/>
    </location>
</feature>
<reference evidence="2 3" key="1">
    <citation type="submission" date="2023-05" db="EMBL/GenBank/DDBJ databases">
        <title>B98-5 Cell Line De Novo Hybrid Assembly: An Optical Mapping Approach.</title>
        <authorList>
            <person name="Kananen K."/>
            <person name="Auerbach J.A."/>
            <person name="Kautto E."/>
            <person name="Blachly J.S."/>
        </authorList>
    </citation>
    <scope>NUCLEOTIDE SEQUENCE [LARGE SCALE GENOMIC DNA]</scope>
    <source>
        <strain evidence="2">B95-8</strain>
        <tissue evidence="2">Cell line</tissue>
    </source>
</reference>
<dbReference type="Proteomes" id="UP001266305">
    <property type="component" value="Unassembled WGS sequence"/>
</dbReference>
<gene>
    <name evidence="2" type="primary">EIF4G3</name>
    <name evidence="2" type="ORF">P7K49_015619</name>
</gene>
<proteinExistence type="predicted"/>
<dbReference type="Pfam" id="PF02854">
    <property type="entry name" value="MIF4G"/>
    <property type="match status" value="1"/>
</dbReference>
<dbReference type="EMBL" id="JASSZA010000007">
    <property type="protein sequence ID" value="KAK2106105.1"/>
    <property type="molecule type" value="Genomic_DNA"/>
</dbReference>
<evidence type="ECO:0000313" key="3">
    <source>
        <dbReference type="Proteomes" id="UP001266305"/>
    </source>
</evidence>
<evidence type="ECO:0000259" key="1">
    <source>
        <dbReference type="Pfam" id="PF02854"/>
    </source>
</evidence>
<dbReference type="PANTHER" id="PTHR23253">
    <property type="entry name" value="EUKARYOTIC TRANSLATION INITIATION FACTOR 4 GAMMA"/>
    <property type="match status" value="1"/>
</dbReference>
<evidence type="ECO:0000313" key="2">
    <source>
        <dbReference type="EMBL" id="KAK2106105.1"/>
    </source>
</evidence>
<dbReference type="InterPro" id="IPR003890">
    <property type="entry name" value="MIF4G-like_typ-3"/>
</dbReference>
<dbReference type="Gene3D" id="1.25.40.180">
    <property type="match status" value="1"/>
</dbReference>
<keyword evidence="2" id="KW-0648">Protein biosynthesis</keyword>
<organism evidence="2 3">
    <name type="scientific">Saguinus oedipus</name>
    <name type="common">Cotton-top tamarin</name>
    <name type="synonym">Oedipomidas oedipus</name>
    <dbReference type="NCBI Taxonomy" id="9490"/>
    <lineage>
        <taxon>Eukaryota</taxon>
        <taxon>Metazoa</taxon>
        <taxon>Chordata</taxon>
        <taxon>Craniata</taxon>
        <taxon>Vertebrata</taxon>
        <taxon>Euteleostomi</taxon>
        <taxon>Mammalia</taxon>
        <taxon>Eutheria</taxon>
        <taxon>Euarchontoglires</taxon>
        <taxon>Primates</taxon>
        <taxon>Haplorrhini</taxon>
        <taxon>Platyrrhini</taxon>
        <taxon>Cebidae</taxon>
        <taxon>Callitrichinae</taxon>
        <taxon>Saguinus</taxon>
    </lineage>
</organism>
<keyword evidence="2" id="KW-0396">Initiation factor</keyword>
<accession>A0ABQ9VAB6</accession>
<dbReference type="InterPro" id="IPR016024">
    <property type="entry name" value="ARM-type_fold"/>
</dbReference>